<organism evidence="1 2">
    <name type="scientific">Catharanthus roseus</name>
    <name type="common">Madagascar periwinkle</name>
    <name type="synonym">Vinca rosea</name>
    <dbReference type="NCBI Taxonomy" id="4058"/>
    <lineage>
        <taxon>Eukaryota</taxon>
        <taxon>Viridiplantae</taxon>
        <taxon>Streptophyta</taxon>
        <taxon>Embryophyta</taxon>
        <taxon>Tracheophyta</taxon>
        <taxon>Spermatophyta</taxon>
        <taxon>Magnoliopsida</taxon>
        <taxon>eudicotyledons</taxon>
        <taxon>Gunneridae</taxon>
        <taxon>Pentapetalae</taxon>
        <taxon>asterids</taxon>
        <taxon>lamiids</taxon>
        <taxon>Gentianales</taxon>
        <taxon>Apocynaceae</taxon>
        <taxon>Rauvolfioideae</taxon>
        <taxon>Vinceae</taxon>
        <taxon>Catharanthinae</taxon>
        <taxon>Catharanthus</taxon>
    </lineage>
</organism>
<evidence type="ECO:0000313" key="1">
    <source>
        <dbReference type="EMBL" id="KAI5662463.1"/>
    </source>
</evidence>
<name>A0ACC0AR85_CATRO</name>
<evidence type="ECO:0000313" key="2">
    <source>
        <dbReference type="Proteomes" id="UP001060085"/>
    </source>
</evidence>
<dbReference type="Proteomes" id="UP001060085">
    <property type="component" value="Linkage Group LG05"/>
</dbReference>
<accession>A0ACC0AR85</accession>
<protein>
    <submittedName>
        <fullName evidence="1">Uncharacterized protein</fullName>
    </submittedName>
</protein>
<reference evidence="2" key="1">
    <citation type="journal article" date="2023" name="Nat. Plants">
        <title>Single-cell RNA sequencing provides a high-resolution roadmap for understanding the multicellular compartmentation of specialized metabolism.</title>
        <authorList>
            <person name="Sun S."/>
            <person name="Shen X."/>
            <person name="Li Y."/>
            <person name="Li Y."/>
            <person name="Wang S."/>
            <person name="Li R."/>
            <person name="Zhang H."/>
            <person name="Shen G."/>
            <person name="Guo B."/>
            <person name="Wei J."/>
            <person name="Xu J."/>
            <person name="St-Pierre B."/>
            <person name="Chen S."/>
            <person name="Sun C."/>
        </authorList>
    </citation>
    <scope>NUCLEOTIDE SEQUENCE [LARGE SCALE GENOMIC DNA]</scope>
</reference>
<gene>
    <name evidence="1" type="ORF">M9H77_21786</name>
</gene>
<keyword evidence="2" id="KW-1185">Reference proteome</keyword>
<comment type="caution">
    <text evidence="1">The sequence shown here is derived from an EMBL/GenBank/DDBJ whole genome shotgun (WGS) entry which is preliminary data.</text>
</comment>
<proteinExistence type="predicted"/>
<dbReference type="EMBL" id="CM044705">
    <property type="protein sequence ID" value="KAI5662463.1"/>
    <property type="molecule type" value="Genomic_DNA"/>
</dbReference>
<sequence>MEQIRRRINQEKEKIEPTVDGVKMLINGLARQYQGVARDVEELKKGKGSATIEQRFGTTLEEFLHLIIEGIMTMYLFMDIMTCQLKVPIYFMGWQLTRSGRRGGLGGRGYNRPQEEESRHEACHKDNLLT</sequence>